<keyword evidence="2 3" id="KW-0378">Hydrolase</keyword>
<dbReference type="GO" id="GO:0000049">
    <property type="term" value="F:tRNA binding"/>
    <property type="evidence" value="ECO:0007669"/>
    <property type="project" value="UniProtKB-UniRule"/>
</dbReference>
<dbReference type="EC" id="3.1.1.-" evidence="3"/>
<accession>A0A3L8PU00</accession>
<comment type="catalytic activity">
    <reaction evidence="3">
        <text>glycyl-tRNA(Ala) + H2O = tRNA(Ala) + glycine + H(+)</text>
        <dbReference type="Rhea" id="RHEA:53744"/>
        <dbReference type="Rhea" id="RHEA-COMP:9657"/>
        <dbReference type="Rhea" id="RHEA-COMP:13640"/>
        <dbReference type="ChEBI" id="CHEBI:15377"/>
        <dbReference type="ChEBI" id="CHEBI:15378"/>
        <dbReference type="ChEBI" id="CHEBI:57305"/>
        <dbReference type="ChEBI" id="CHEBI:78442"/>
        <dbReference type="ChEBI" id="CHEBI:78522"/>
    </reaction>
</comment>
<keyword evidence="5" id="KW-1185">Reference proteome</keyword>
<protein>
    <recommendedName>
        <fullName evidence="3">D-aminoacyl-tRNA deacylase</fullName>
        <shortName evidence="3">DTD</shortName>
        <ecNumber evidence="3">3.1.1.96</ecNumber>
    </recommendedName>
    <alternativeName>
        <fullName evidence="3">Gly-tRNA(Ala) deacylase</fullName>
        <ecNumber evidence="3">3.1.1.-</ecNumber>
    </alternativeName>
</protein>
<proteinExistence type="inferred from homology"/>
<feature type="short sequence motif" description="Gly-cisPro motif, important for rejection of L-amino acids" evidence="3">
    <location>
        <begin position="137"/>
        <end position="138"/>
    </location>
</feature>
<evidence type="ECO:0000256" key="2">
    <source>
        <dbReference type="ARBA" id="ARBA00022801"/>
    </source>
</evidence>
<dbReference type="Gene3D" id="3.50.80.10">
    <property type="entry name" value="D-tyrosyl-tRNA(Tyr) deacylase"/>
    <property type="match status" value="1"/>
</dbReference>
<dbReference type="InterPro" id="IPR023509">
    <property type="entry name" value="DTD-like_sf"/>
</dbReference>
<dbReference type="OrthoDB" id="9801395at2"/>
<keyword evidence="3" id="KW-0820">tRNA-binding</keyword>
<evidence type="ECO:0000256" key="3">
    <source>
        <dbReference type="HAMAP-Rule" id="MF_00518"/>
    </source>
</evidence>
<dbReference type="GO" id="GO:0106026">
    <property type="term" value="F:Gly-tRNA(Ala) deacylase activity"/>
    <property type="evidence" value="ECO:0007669"/>
    <property type="project" value="UniProtKB-UniRule"/>
</dbReference>
<dbReference type="EC" id="3.1.1.96" evidence="3"/>
<dbReference type="GO" id="GO:0051500">
    <property type="term" value="F:D-tyrosyl-tRNA(Tyr) deacylase activity"/>
    <property type="evidence" value="ECO:0007669"/>
    <property type="project" value="TreeGrafter"/>
</dbReference>
<name>A0A3L8PU00_9GAMM</name>
<dbReference type="SUPFAM" id="SSF69500">
    <property type="entry name" value="DTD-like"/>
    <property type="match status" value="1"/>
</dbReference>
<dbReference type="NCBIfam" id="TIGR00256">
    <property type="entry name" value="D-aminoacyl-tRNA deacylase"/>
    <property type="match status" value="1"/>
</dbReference>
<dbReference type="PANTHER" id="PTHR10472">
    <property type="entry name" value="D-TYROSYL-TRNA TYR DEACYLASE"/>
    <property type="match status" value="1"/>
</dbReference>
<gene>
    <name evidence="3" type="primary">dtd</name>
    <name evidence="4" type="ORF">D5018_15620</name>
</gene>
<dbReference type="HAMAP" id="MF_00518">
    <property type="entry name" value="Deacylase_Dtd"/>
    <property type="match status" value="1"/>
</dbReference>
<dbReference type="Proteomes" id="UP000281474">
    <property type="component" value="Unassembled WGS sequence"/>
</dbReference>
<keyword evidence="3" id="KW-0694">RNA-binding</keyword>
<comment type="catalytic activity">
    <reaction evidence="3">
        <text>a D-aminoacyl-tRNA + H2O = a tRNA + a D-alpha-amino acid + H(+)</text>
        <dbReference type="Rhea" id="RHEA:13953"/>
        <dbReference type="Rhea" id="RHEA-COMP:10123"/>
        <dbReference type="Rhea" id="RHEA-COMP:10124"/>
        <dbReference type="ChEBI" id="CHEBI:15377"/>
        <dbReference type="ChEBI" id="CHEBI:15378"/>
        <dbReference type="ChEBI" id="CHEBI:59871"/>
        <dbReference type="ChEBI" id="CHEBI:78442"/>
        <dbReference type="ChEBI" id="CHEBI:79333"/>
        <dbReference type="EC" id="3.1.1.96"/>
    </reaction>
</comment>
<reference evidence="4 5" key="1">
    <citation type="submission" date="2018-09" db="EMBL/GenBank/DDBJ databases">
        <title>Phylogeny of the Shewanellaceae, and recommendation for two new genera, Pseudoshewanella and Parashewanella.</title>
        <authorList>
            <person name="Wang G."/>
        </authorList>
    </citation>
    <scope>NUCLEOTIDE SEQUENCE [LARGE SCALE GENOMIC DNA]</scope>
    <source>
        <strain evidence="4 5">C51</strain>
    </source>
</reference>
<evidence type="ECO:0000313" key="5">
    <source>
        <dbReference type="Proteomes" id="UP000281474"/>
    </source>
</evidence>
<dbReference type="AlphaFoldDB" id="A0A3L8PU00"/>
<comment type="subunit">
    <text evidence="3">Homodimer.</text>
</comment>
<evidence type="ECO:0000256" key="1">
    <source>
        <dbReference type="ARBA" id="ARBA00009673"/>
    </source>
</evidence>
<dbReference type="GO" id="GO:0005737">
    <property type="term" value="C:cytoplasm"/>
    <property type="evidence" value="ECO:0007669"/>
    <property type="project" value="UniProtKB-SubCell"/>
</dbReference>
<comment type="domain">
    <text evidence="3">A Gly-cisPro motif from one monomer fits into the active site of the other monomer to allow specific chiral rejection of L-amino acids.</text>
</comment>
<dbReference type="InterPro" id="IPR003732">
    <property type="entry name" value="Daa-tRNA_deacyls_DTD"/>
</dbReference>
<comment type="subcellular location">
    <subcellularLocation>
        <location evidence="3">Cytoplasm</location>
    </subcellularLocation>
</comment>
<dbReference type="CDD" id="cd00563">
    <property type="entry name" value="Dtyr_deacylase"/>
    <property type="match status" value="1"/>
</dbReference>
<comment type="caution">
    <text evidence="4">The sequence shown here is derived from an EMBL/GenBank/DDBJ whole genome shotgun (WGS) entry which is preliminary data.</text>
</comment>
<comment type="function">
    <text evidence="3">An aminoacyl-tRNA editing enzyme that deacylates mischarged D-aminoacyl-tRNAs. Also deacylates mischarged glycyl-tRNA(Ala), protecting cells against glycine mischarging by AlaRS. Acts via tRNA-based rather than protein-based catalysis; rejects L-amino acids rather than detecting D-amino acids in the active site. By recycling D-aminoacyl-tRNA to D-amino acids and free tRNA molecules, this enzyme counteracts the toxicity associated with the formation of D-aminoacyl-tRNA entities in vivo and helps enforce protein L-homochirality.</text>
</comment>
<dbReference type="RefSeq" id="WP_121839934.1">
    <property type="nucleotide sequence ID" value="NZ_ML014805.1"/>
</dbReference>
<evidence type="ECO:0000313" key="4">
    <source>
        <dbReference type="EMBL" id="RLV58774.1"/>
    </source>
</evidence>
<dbReference type="FunFam" id="3.50.80.10:FF:000001">
    <property type="entry name" value="D-aminoacyl-tRNA deacylase"/>
    <property type="match status" value="1"/>
</dbReference>
<dbReference type="PANTHER" id="PTHR10472:SF5">
    <property type="entry name" value="D-AMINOACYL-TRNA DEACYLASE 1"/>
    <property type="match status" value="1"/>
</dbReference>
<sequence length="146" mass="16090">MKAIIQRVSHAKVNVDQQTIGQIKQGLVLLLGVEKEDTPSSAEALAQRIINYRVFSDDAGKMNLNLEQIKGELLVISQFTLAADTSRGRRPSFSSAATPDQASTLYEHFIRYCQQQGIMTQSGRFGADMQVSLTNDGPVTFILESK</sequence>
<keyword evidence="3" id="KW-0963">Cytoplasm</keyword>
<comment type="similarity">
    <text evidence="1 3">Belongs to the DTD family.</text>
</comment>
<organism evidence="4 5">
    <name type="scientific">Parashewanella curva</name>
    <dbReference type="NCBI Taxonomy" id="2338552"/>
    <lineage>
        <taxon>Bacteria</taxon>
        <taxon>Pseudomonadati</taxon>
        <taxon>Pseudomonadota</taxon>
        <taxon>Gammaproteobacteria</taxon>
        <taxon>Alteromonadales</taxon>
        <taxon>Shewanellaceae</taxon>
        <taxon>Parashewanella</taxon>
    </lineage>
</organism>
<dbReference type="GO" id="GO:0043908">
    <property type="term" value="F:Ser(Gly)-tRNA(Ala) hydrolase activity"/>
    <property type="evidence" value="ECO:0007669"/>
    <property type="project" value="UniProtKB-UniRule"/>
</dbReference>
<dbReference type="GO" id="GO:0019478">
    <property type="term" value="P:D-amino acid catabolic process"/>
    <property type="evidence" value="ECO:0007669"/>
    <property type="project" value="UniProtKB-UniRule"/>
</dbReference>
<dbReference type="EMBL" id="QZEI01000056">
    <property type="protein sequence ID" value="RLV58774.1"/>
    <property type="molecule type" value="Genomic_DNA"/>
</dbReference>
<dbReference type="Pfam" id="PF02580">
    <property type="entry name" value="Tyr_Deacylase"/>
    <property type="match status" value="1"/>
</dbReference>